<feature type="region of interest" description="Disordered" evidence="1">
    <location>
        <begin position="1"/>
        <end position="23"/>
    </location>
</feature>
<feature type="compositionally biased region" description="Polar residues" evidence="1">
    <location>
        <begin position="363"/>
        <end position="381"/>
    </location>
</feature>
<feature type="compositionally biased region" description="Basic and acidic residues" evidence="1">
    <location>
        <begin position="342"/>
        <end position="361"/>
    </location>
</feature>
<evidence type="ECO:0000256" key="1">
    <source>
        <dbReference type="SAM" id="MobiDB-lite"/>
    </source>
</evidence>
<feature type="region of interest" description="Disordered" evidence="1">
    <location>
        <begin position="38"/>
        <end position="59"/>
    </location>
</feature>
<feature type="compositionally biased region" description="Low complexity" evidence="1">
    <location>
        <begin position="169"/>
        <end position="182"/>
    </location>
</feature>
<gene>
    <name evidence="2" type="ORF">BCR42DRAFT_129936</name>
</gene>
<comment type="caution">
    <text evidence="2">The sequence shown here is derived from an EMBL/GenBank/DDBJ whole genome shotgun (WGS) entry which is preliminary data.</text>
</comment>
<feature type="compositionally biased region" description="Polar residues" evidence="1">
    <location>
        <begin position="92"/>
        <end position="101"/>
    </location>
</feature>
<sequence length="410" mass="45670">MSSNTSTQKWLQSTRGLPGSFMNENHHTMKYIWKGDDTRQQGITSENQSSSNYMSHEQQHDHLIQQNNEMDDLNLLGQEPQRSILGPHNDEFQSQQVNFPNESDHFSRPKESQRSPPIAAMFPHDHLAGGLHKIDQDPPPHTHKPRNIADDAREEIAELGNDPDPATRAAFQSASKSIASSNKKSDPTDEVLNNRPFVATHLKKNDGLYEVMPATYVDDSQSSEDSVIKTPTTLPQHQADIDGTEAVSTTKHDILFSQKSELDHQQGQNSSGMKADIKNDTNVTCMMNTGKHLMEEETPTKTNSKQQQSSLRGDHTIQNSLGGVGDKYKKNQDLAEPAGAKINDEIGDKGDQQQNTVHDDLNSGYQRSQHQSEPTFSQVSDVDSCKMEGHRRSSFTHSIGKLFGLNHKSG</sequence>
<keyword evidence="3" id="KW-1185">Reference proteome</keyword>
<feature type="region of interest" description="Disordered" evidence="1">
    <location>
        <begin position="293"/>
        <end position="328"/>
    </location>
</feature>
<accession>A0A1X2IVS2</accession>
<reference evidence="2 3" key="1">
    <citation type="submission" date="2016-07" db="EMBL/GenBank/DDBJ databases">
        <title>Pervasive Adenine N6-methylation of Active Genes in Fungi.</title>
        <authorList>
            <consortium name="DOE Joint Genome Institute"/>
            <person name="Mondo S.J."/>
            <person name="Dannebaum R.O."/>
            <person name="Kuo R.C."/>
            <person name="Labutti K."/>
            <person name="Haridas S."/>
            <person name="Kuo A."/>
            <person name="Salamov A."/>
            <person name="Ahrendt S.R."/>
            <person name="Lipzen A."/>
            <person name="Sullivan W."/>
            <person name="Andreopoulos W.B."/>
            <person name="Clum A."/>
            <person name="Lindquist E."/>
            <person name="Daum C."/>
            <person name="Ramamoorthy G.K."/>
            <person name="Gryganskyi A."/>
            <person name="Culley D."/>
            <person name="Magnuson J.K."/>
            <person name="James T.Y."/>
            <person name="O'Malley M.A."/>
            <person name="Stajich J.E."/>
            <person name="Spatafora J.W."/>
            <person name="Visel A."/>
            <person name="Grigoriev I.V."/>
        </authorList>
    </citation>
    <scope>NUCLEOTIDE SEQUENCE [LARGE SCALE GENOMIC DNA]</scope>
    <source>
        <strain evidence="2 3">NRRL 1336</strain>
    </source>
</reference>
<feature type="compositionally biased region" description="Polar residues" evidence="1">
    <location>
        <begin position="1"/>
        <end position="15"/>
    </location>
</feature>
<feature type="compositionally biased region" description="Polar residues" evidence="1">
    <location>
        <begin position="300"/>
        <end position="321"/>
    </location>
</feature>
<evidence type="ECO:0000313" key="2">
    <source>
        <dbReference type="EMBL" id="ORZ23144.1"/>
    </source>
</evidence>
<dbReference type="AlphaFoldDB" id="A0A1X2IVS2"/>
<proteinExistence type="predicted"/>
<feature type="region of interest" description="Disordered" evidence="1">
    <location>
        <begin position="342"/>
        <end position="395"/>
    </location>
</feature>
<dbReference type="EMBL" id="MCGE01000003">
    <property type="protein sequence ID" value="ORZ23144.1"/>
    <property type="molecule type" value="Genomic_DNA"/>
</dbReference>
<name>A0A1X2IVS2_9FUNG</name>
<protein>
    <submittedName>
        <fullName evidence="2">Uncharacterized protein</fullName>
    </submittedName>
</protein>
<organism evidence="2 3">
    <name type="scientific">Absidia repens</name>
    <dbReference type="NCBI Taxonomy" id="90262"/>
    <lineage>
        <taxon>Eukaryota</taxon>
        <taxon>Fungi</taxon>
        <taxon>Fungi incertae sedis</taxon>
        <taxon>Mucoromycota</taxon>
        <taxon>Mucoromycotina</taxon>
        <taxon>Mucoromycetes</taxon>
        <taxon>Mucorales</taxon>
        <taxon>Cunninghamellaceae</taxon>
        <taxon>Absidia</taxon>
    </lineage>
</organism>
<dbReference type="Proteomes" id="UP000193560">
    <property type="component" value="Unassembled WGS sequence"/>
</dbReference>
<feature type="compositionally biased region" description="Polar residues" evidence="1">
    <location>
        <begin position="40"/>
        <end position="56"/>
    </location>
</feature>
<feature type="region of interest" description="Disordered" evidence="1">
    <location>
        <begin position="84"/>
        <end position="123"/>
    </location>
</feature>
<evidence type="ECO:0000313" key="3">
    <source>
        <dbReference type="Proteomes" id="UP000193560"/>
    </source>
</evidence>
<feature type="compositionally biased region" description="Basic and acidic residues" evidence="1">
    <location>
        <begin position="102"/>
        <end position="113"/>
    </location>
</feature>
<feature type="region of interest" description="Disordered" evidence="1">
    <location>
        <begin position="159"/>
        <end position="192"/>
    </location>
</feature>